<evidence type="ECO:0000313" key="2">
    <source>
        <dbReference type="EMBL" id="HIZ32793.1"/>
    </source>
</evidence>
<sequence>MKGTSTHIVRCMPVVLLCLLSLLTACQPEEALPVVPADGQQLGMILRVPSNAPTEGYEAGSTYENYIDMSEDGYRIYFFDTDNKFITRFEAADVMSVEGTDYVDYTLLGEVPEALVGYSKFKIVILANWPEYQDETLTAGTTTIENICNAEWAQFDFPNSFVLSENNRMPFYGVHTYENVSFKANEATLLSESITLLRAMAKVEVILETDNFFNLSFDWVRISRYNLKGYCAPAVYSEEDYDHDGNWENDYAETLHLVEGSAIGENCNFLRVSRDADATDSDKIIEKWIAYLPEYENKDTGEDYACVEAKFNIQVGNDVPHKIYFSQYTGGKPDNNNENRLNIERNNLYRFRVKCTGYDYTLTLAVQNWFGTYENIFEYGDGQVVSPVAPWDDEINNDYEF</sequence>
<comment type="caution">
    <text evidence="2">The sequence shown here is derived from an EMBL/GenBank/DDBJ whole genome shotgun (WGS) entry which is preliminary data.</text>
</comment>
<proteinExistence type="predicted"/>
<evidence type="ECO:0000256" key="1">
    <source>
        <dbReference type="SAM" id="SignalP"/>
    </source>
</evidence>
<dbReference type="EMBL" id="DXBX01000032">
    <property type="protein sequence ID" value="HIZ32793.1"/>
    <property type="molecule type" value="Genomic_DNA"/>
</dbReference>
<evidence type="ECO:0000313" key="3">
    <source>
        <dbReference type="Proteomes" id="UP000824028"/>
    </source>
</evidence>
<organism evidence="2 3">
    <name type="scientific">Candidatus Bacteroides merdigallinarum</name>
    <dbReference type="NCBI Taxonomy" id="2838473"/>
    <lineage>
        <taxon>Bacteria</taxon>
        <taxon>Pseudomonadati</taxon>
        <taxon>Bacteroidota</taxon>
        <taxon>Bacteroidia</taxon>
        <taxon>Bacteroidales</taxon>
        <taxon>Bacteroidaceae</taxon>
        <taxon>Bacteroides</taxon>
    </lineage>
</organism>
<dbReference type="Proteomes" id="UP000824028">
    <property type="component" value="Unassembled WGS sequence"/>
</dbReference>
<feature type="signal peptide" evidence="1">
    <location>
        <begin position="1"/>
        <end position="31"/>
    </location>
</feature>
<gene>
    <name evidence="2" type="ORF">H9814_04490</name>
</gene>
<dbReference type="AlphaFoldDB" id="A0A9D2E8I2"/>
<protein>
    <submittedName>
        <fullName evidence="2">Uncharacterized protein</fullName>
    </submittedName>
</protein>
<reference evidence="2" key="1">
    <citation type="journal article" date="2021" name="PeerJ">
        <title>Extensive microbial diversity within the chicken gut microbiome revealed by metagenomics and culture.</title>
        <authorList>
            <person name="Gilroy R."/>
            <person name="Ravi A."/>
            <person name="Getino M."/>
            <person name="Pursley I."/>
            <person name="Horton D.L."/>
            <person name="Alikhan N.F."/>
            <person name="Baker D."/>
            <person name="Gharbi K."/>
            <person name="Hall N."/>
            <person name="Watson M."/>
            <person name="Adriaenssens E.M."/>
            <person name="Foster-Nyarko E."/>
            <person name="Jarju S."/>
            <person name="Secka A."/>
            <person name="Antonio M."/>
            <person name="Oren A."/>
            <person name="Chaudhuri R.R."/>
            <person name="La Ragione R."/>
            <person name="Hildebrand F."/>
            <person name="Pallen M.J."/>
        </authorList>
    </citation>
    <scope>NUCLEOTIDE SEQUENCE</scope>
    <source>
        <strain evidence="2">ChiHjej9B8-1298</strain>
    </source>
</reference>
<keyword evidence="1" id="KW-0732">Signal</keyword>
<reference evidence="2" key="2">
    <citation type="submission" date="2021-04" db="EMBL/GenBank/DDBJ databases">
        <authorList>
            <person name="Gilroy R."/>
        </authorList>
    </citation>
    <scope>NUCLEOTIDE SEQUENCE</scope>
    <source>
        <strain evidence="2">ChiHjej9B8-1298</strain>
    </source>
</reference>
<accession>A0A9D2E8I2</accession>
<feature type="chain" id="PRO_5039293068" evidence="1">
    <location>
        <begin position="32"/>
        <end position="401"/>
    </location>
</feature>
<name>A0A9D2E8I2_9BACE</name>
<dbReference type="PROSITE" id="PS51257">
    <property type="entry name" value="PROKAR_LIPOPROTEIN"/>
    <property type="match status" value="1"/>
</dbReference>